<dbReference type="EMBL" id="NOXU01000029">
    <property type="protein sequence ID" value="OYQ34221.1"/>
    <property type="molecule type" value="Genomic_DNA"/>
</dbReference>
<dbReference type="AlphaFoldDB" id="A0A255YYH7"/>
<dbReference type="Gene3D" id="3.40.640.10">
    <property type="entry name" value="Type I PLP-dependent aspartate aminotransferase-like (Major domain)"/>
    <property type="match status" value="1"/>
</dbReference>
<dbReference type="GO" id="GO:0000271">
    <property type="term" value="P:polysaccharide biosynthetic process"/>
    <property type="evidence" value="ECO:0007669"/>
    <property type="project" value="TreeGrafter"/>
</dbReference>
<dbReference type="CDD" id="cd00616">
    <property type="entry name" value="AHBA_syn"/>
    <property type="match status" value="1"/>
</dbReference>
<dbReference type="SUPFAM" id="SSF53383">
    <property type="entry name" value="PLP-dependent transferases"/>
    <property type="match status" value="1"/>
</dbReference>
<feature type="active site" description="Proton acceptor" evidence="2">
    <location>
        <position position="212"/>
    </location>
</feature>
<keyword evidence="3 4" id="KW-0663">Pyridoxal phosphate</keyword>
<sequence>MVVGRRHARSAGAFFVTARFLPYGRQWIDEADIAAVEQVLRGDWLTQGPSVGWFERAFAEKVGARHAIACANATAALHLCMLALNLEPDDAVVVPSVTFLATANAVRYVGAQVAFADVDPQSGLMRRQDAEDAIRRAEARGWRVRAVIPVHLAGQTADMAGLSALARERALSIVEDAAHAVGTHLTGPDGQKVAVGACDRSDLACFSFHPVKTMATGEGGMVTTNDDALARRIRVAVSHGMTRDPAEFSDTLAATAASGQPNPWYYEMGEIGLNYRMTDLQAALGLSQLSKLDAFVRARQTLVDAYDMALAPLAPVLRPAAKVPGVSAGWHLYVALIDFAALGLDRAAVMGRLRQDGVGSQVHYIPVHTQPYYRRLYGDLTLPGAQSWYHHCLSLPLYPAMSMTDHDRVVATLTRLIKG</sequence>
<name>A0A255YYH7_9PROT</name>
<dbReference type="Gene3D" id="3.90.1150.10">
    <property type="entry name" value="Aspartate Aminotransferase, domain 1"/>
    <property type="match status" value="1"/>
</dbReference>
<evidence type="ECO:0000313" key="5">
    <source>
        <dbReference type="EMBL" id="OYQ34221.1"/>
    </source>
</evidence>
<dbReference type="Proteomes" id="UP000216998">
    <property type="component" value="Unassembled WGS sequence"/>
</dbReference>
<dbReference type="GO" id="GO:0030170">
    <property type="term" value="F:pyridoxal phosphate binding"/>
    <property type="evidence" value="ECO:0007669"/>
    <property type="project" value="TreeGrafter"/>
</dbReference>
<dbReference type="InterPro" id="IPR015424">
    <property type="entry name" value="PyrdxlP-dep_Trfase"/>
</dbReference>
<reference evidence="5 6" key="1">
    <citation type="submission" date="2017-07" db="EMBL/GenBank/DDBJ databases">
        <title>Niveispirillum cyanobacteriorum sp. nov., isolated from cyanobacterial aggregates in a eutrophic lake.</title>
        <authorList>
            <person name="Cai H."/>
        </authorList>
    </citation>
    <scope>NUCLEOTIDE SEQUENCE [LARGE SCALE GENOMIC DNA]</scope>
    <source>
        <strain evidence="6">TH1-14</strain>
    </source>
</reference>
<accession>A0A255YYH7</accession>
<dbReference type="OrthoDB" id="9768668at2"/>
<dbReference type="PIRSF" id="PIRSF000390">
    <property type="entry name" value="PLP_StrS"/>
    <property type="match status" value="1"/>
</dbReference>
<protein>
    <submittedName>
        <fullName evidence="5">UDP-4-amino-4, 6-dideoxy-N-acetyl-beta-L-altrosamine transaminase</fullName>
    </submittedName>
</protein>
<dbReference type="InterPro" id="IPR015421">
    <property type="entry name" value="PyrdxlP-dep_Trfase_major"/>
</dbReference>
<evidence type="ECO:0000256" key="4">
    <source>
        <dbReference type="RuleBase" id="RU004508"/>
    </source>
</evidence>
<gene>
    <name evidence="5" type="primary">pseC</name>
    <name evidence="5" type="ORF">CHU95_12285</name>
</gene>
<feature type="modified residue" description="N6-(pyridoxal phosphate)lysine" evidence="3">
    <location>
        <position position="212"/>
    </location>
</feature>
<dbReference type="InterPro" id="IPR015422">
    <property type="entry name" value="PyrdxlP-dep_Trfase_small"/>
</dbReference>
<proteinExistence type="inferred from homology"/>
<keyword evidence="6" id="KW-1185">Reference proteome</keyword>
<evidence type="ECO:0000313" key="6">
    <source>
        <dbReference type="Proteomes" id="UP000216998"/>
    </source>
</evidence>
<dbReference type="InterPro" id="IPR000653">
    <property type="entry name" value="DegT/StrS_aminotransferase"/>
</dbReference>
<evidence type="ECO:0000256" key="1">
    <source>
        <dbReference type="ARBA" id="ARBA00037999"/>
    </source>
</evidence>
<dbReference type="PANTHER" id="PTHR30244">
    <property type="entry name" value="TRANSAMINASE"/>
    <property type="match status" value="1"/>
</dbReference>
<organism evidence="5 6">
    <name type="scientific">Niveispirillum lacus</name>
    <dbReference type="NCBI Taxonomy" id="1981099"/>
    <lineage>
        <taxon>Bacteria</taxon>
        <taxon>Pseudomonadati</taxon>
        <taxon>Pseudomonadota</taxon>
        <taxon>Alphaproteobacteria</taxon>
        <taxon>Rhodospirillales</taxon>
        <taxon>Azospirillaceae</taxon>
        <taxon>Niveispirillum</taxon>
    </lineage>
</organism>
<dbReference type="InterPro" id="IPR020026">
    <property type="entry name" value="PseC"/>
</dbReference>
<comment type="similarity">
    <text evidence="1 4">Belongs to the DegT/DnrJ/EryC1 family.</text>
</comment>
<dbReference type="GO" id="GO:0008483">
    <property type="term" value="F:transaminase activity"/>
    <property type="evidence" value="ECO:0007669"/>
    <property type="project" value="TreeGrafter"/>
</dbReference>
<comment type="caution">
    <text evidence="5">The sequence shown here is derived from an EMBL/GenBank/DDBJ whole genome shotgun (WGS) entry which is preliminary data.</text>
</comment>
<evidence type="ECO:0000256" key="3">
    <source>
        <dbReference type="PIRSR" id="PIRSR000390-2"/>
    </source>
</evidence>
<evidence type="ECO:0000256" key="2">
    <source>
        <dbReference type="PIRSR" id="PIRSR000390-1"/>
    </source>
</evidence>
<dbReference type="PANTHER" id="PTHR30244:SF34">
    <property type="entry name" value="DTDP-4-AMINO-4,6-DIDEOXYGALACTOSE TRANSAMINASE"/>
    <property type="match status" value="1"/>
</dbReference>
<dbReference type="NCBIfam" id="TIGR03588">
    <property type="entry name" value="PseC"/>
    <property type="match status" value="1"/>
</dbReference>
<dbReference type="Pfam" id="PF01041">
    <property type="entry name" value="DegT_DnrJ_EryC1"/>
    <property type="match status" value="1"/>
</dbReference>